<accession>A0ABR2VF04</accession>
<sequence>MAQQELCSTLPVQSRMRSITSLLVVDDSFQGNINTAGVLVCAERPGTGLQASIPCSAGEALASIAFCQPYCINPVYGVFYQRGLGSDLINDLVDWLGLDHSELPY</sequence>
<comment type="caution">
    <text evidence="1">The sequence shown here is derived from an EMBL/GenBank/DDBJ whole genome shotgun (WGS) entry which is preliminary data.</text>
</comment>
<evidence type="ECO:0000313" key="1">
    <source>
        <dbReference type="EMBL" id="KAK9425498.1"/>
    </source>
</evidence>
<dbReference type="Proteomes" id="UP001408356">
    <property type="component" value="Unassembled WGS sequence"/>
</dbReference>
<evidence type="ECO:0000313" key="2">
    <source>
        <dbReference type="Proteomes" id="UP001408356"/>
    </source>
</evidence>
<proteinExistence type="predicted"/>
<dbReference type="EMBL" id="JARVKF010000015">
    <property type="protein sequence ID" value="KAK9425498.1"/>
    <property type="molecule type" value="Genomic_DNA"/>
</dbReference>
<protein>
    <submittedName>
        <fullName evidence="1">Uncharacterized protein</fullName>
    </submittedName>
</protein>
<name>A0ABR2VF04_9PEZI</name>
<reference evidence="1 2" key="1">
    <citation type="journal article" date="2024" name="J. Plant Pathol.">
        <title>Sequence and assembly of the genome of Seiridium unicorne, isolate CBS 538.82, causal agent of cypress canker disease.</title>
        <authorList>
            <person name="Scali E."/>
            <person name="Rocca G.D."/>
            <person name="Danti R."/>
            <person name="Garbelotto M."/>
            <person name="Barberini S."/>
            <person name="Baroncelli R."/>
            <person name="Emiliani G."/>
        </authorList>
    </citation>
    <scope>NUCLEOTIDE SEQUENCE [LARGE SCALE GENOMIC DNA]</scope>
    <source>
        <strain evidence="1 2">BM-138-508</strain>
    </source>
</reference>
<keyword evidence="2" id="KW-1185">Reference proteome</keyword>
<gene>
    <name evidence="1" type="ORF">SUNI508_12954</name>
</gene>
<organism evidence="1 2">
    <name type="scientific">Seiridium unicorne</name>
    <dbReference type="NCBI Taxonomy" id="138068"/>
    <lineage>
        <taxon>Eukaryota</taxon>
        <taxon>Fungi</taxon>
        <taxon>Dikarya</taxon>
        <taxon>Ascomycota</taxon>
        <taxon>Pezizomycotina</taxon>
        <taxon>Sordariomycetes</taxon>
        <taxon>Xylariomycetidae</taxon>
        <taxon>Amphisphaeriales</taxon>
        <taxon>Sporocadaceae</taxon>
        <taxon>Seiridium</taxon>
    </lineage>
</organism>